<proteinExistence type="predicted"/>
<protein>
    <submittedName>
        <fullName evidence="1">Anaerobic ribonucleoside-triphosphate reductase activating protein</fullName>
    </submittedName>
</protein>
<dbReference type="EMBL" id="CP045503">
    <property type="protein sequence ID" value="QPG58808.2"/>
    <property type="molecule type" value="Genomic_DNA"/>
</dbReference>
<evidence type="ECO:0000313" key="2">
    <source>
        <dbReference type="Proteomes" id="UP000316416"/>
    </source>
</evidence>
<keyword evidence="2" id="KW-1185">Reference proteome</keyword>
<dbReference type="SUPFAM" id="SSF102114">
    <property type="entry name" value="Radical SAM enzymes"/>
    <property type="match status" value="1"/>
</dbReference>
<name>A0ABX6V8G1_9GAMM</name>
<accession>A0ABX6V8G1</accession>
<dbReference type="NCBIfam" id="TIGR02826">
    <property type="entry name" value="RNR_activ_nrdG3"/>
    <property type="match status" value="1"/>
</dbReference>
<organism evidence="1 2">
    <name type="scientific">Shewanella eurypsychrophilus</name>
    <dbReference type="NCBI Taxonomy" id="2593656"/>
    <lineage>
        <taxon>Bacteria</taxon>
        <taxon>Pseudomonadati</taxon>
        <taxon>Pseudomonadota</taxon>
        <taxon>Gammaproteobacteria</taxon>
        <taxon>Alteromonadales</taxon>
        <taxon>Shewanellaceae</taxon>
        <taxon>Shewanella</taxon>
    </lineage>
</organism>
<dbReference type="Proteomes" id="UP000316416">
    <property type="component" value="Chromosome"/>
</dbReference>
<reference evidence="1" key="1">
    <citation type="submission" date="2021-07" db="EMBL/GenBank/DDBJ databases">
        <title>Shewanella sp. YLB-07 whole genome sequence.</title>
        <authorList>
            <person name="Yu L."/>
        </authorList>
    </citation>
    <scope>NUCLEOTIDE SEQUENCE</scope>
    <source>
        <strain evidence="1">YLB-08</strain>
    </source>
</reference>
<dbReference type="Pfam" id="PF13353">
    <property type="entry name" value="Fer4_12"/>
    <property type="match status" value="1"/>
</dbReference>
<dbReference type="InterPro" id="IPR014191">
    <property type="entry name" value="Anaer_RNR_activator"/>
</dbReference>
<sequence length="165" mass="18062">MAFNSLLPSIVFQEVPGEITLCFSITGCRVGCKGCHSTDLWNEKHGSPLTNSGFSKWIERYQGLISCVLFFGGEWQADALIEKLQIAKAYGLKTCLYSGEKYVDIAITEQLDFLKTGRWVAELGGLDSPSSNQVFRDLCTGKTLNHLFINPSNNTSLSGAENVAA</sequence>
<dbReference type="InterPro" id="IPR058240">
    <property type="entry name" value="rSAM_sf"/>
</dbReference>
<dbReference type="RefSeq" id="WP_185965852.1">
    <property type="nucleotide sequence ID" value="NZ_CP045503.2"/>
</dbReference>
<gene>
    <name evidence="1" type="primary">nrdG</name>
    <name evidence="1" type="ORF">FM038_016315</name>
</gene>
<dbReference type="InterPro" id="IPR013785">
    <property type="entry name" value="Aldolase_TIM"/>
</dbReference>
<evidence type="ECO:0000313" key="1">
    <source>
        <dbReference type="EMBL" id="QPG58808.2"/>
    </source>
</evidence>
<dbReference type="Gene3D" id="3.20.20.70">
    <property type="entry name" value="Aldolase class I"/>
    <property type="match status" value="1"/>
</dbReference>